<evidence type="ECO:0008006" key="3">
    <source>
        <dbReference type="Google" id="ProtNLM"/>
    </source>
</evidence>
<dbReference type="OrthoDB" id="7652114at2"/>
<proteinExistence type="predicted"/>
<organism evidence="1 2">
    <name type="scientific">Sandarakinorhabdus fusca</name>
    <dbReference type="NCBI Taxonomy" id="1439888"/>
    <lineage>
        <taxon>Bacteria</taxon>
        <taxon>Pseudomonadati</taxon>
        <taxon>Pseudomonadota</taxon>
        <taxon>Alphaproteobacteria</taxon>
        <taxon>Sphingomonadales</taxon>
        <taxon>Sphingosinicellaceae</taxon>
        <taxon>Sandarakinorhabdus</taxon>
    </lineage>
</organism>
<dbReference type="InterPro" id="IPR045936">
    <property type="entry name" value="DUF6356"/>
</dbReference>
<dbReference type="Proteomes" id="UP000481327">
    <property type="component" value="Unassembled WGS sequence"/>
</dbReference>
<accession>A0A7C9GNN0</accession>
<dbReference type="AlphaFoldDB" id="A0A7C9GNN0"/>
<sequence length="73" mass="8167">MFARLFVDHPRAVGEGYFEHMGVAFGVGWRLFRTALKCVVHGLVPGLYKTAGSDSILKMANEISPRRFDQPTL</sequence>
<gene>
    <name evidence="1" type="ORF">F3168_03675</name>
</gene>
<protein>
    <recommendedName>
        <fullName evidence="3">Capsule biosynthesis protein</fullName>
    </recommendedName>
</protein>
<dbReference type="EMBL" id="WIOL01000001">
    <property type="protein sequence ID" value="MQT16356.1"/>
    <property type="molecule type" value="Genomic_DNA"/>
</dbReference>
<dbReference type="RefSeq" id="WP_152576760.1">
    <property type="nucleotide sequence ID" value="NZ_JAATJI010000001.1"/>
</dbReference>
<evidence type="ECO:0000313" key="1">
    <source>
        <dbReference type="EMBL" id="MQT16356.1"/>
    </source>
</evidence>
<comment type="caution">
    <text evidence="1">The sequence shown here is derived from an EMBL/GenBank/DDBJ whole genome shotgun (WGS) entry which is preliminary data.</text>
</comment>
<reference evidence="1 2" key="1">
    <citation type="submission" date="2019-09" db="EMBL/GenBank/DDBJ databases">
        <title>Polymorphobacter sp. isolated from a lake in China.</title>
        <authorList>
            <person name="Liu Z."/>
        </authorList>
    </citation>
    <scope>NUCLEOTIDE SEQUENCE [LARGE SCALE GENOMIC DNA]</scope>
    <source>
        <strain evidence="1 2">D40P</strain>
    </source>
</reference>
<evidence type="ECO:0000313" key="2">
    <source>
        <dbReference type="Proteomes" id="UP000481327"/>
    </source>
</evidence>
<dbReference type="Pfam" id="PF19883">
    <property type="entry name" value="DUF6356"/>
    <property type="match status" value="1"/>
</dbReference>
<name>A0A7C9GNN0_9SPHN</name>
<keyword evidence="2" id="KW-1185">Reference proteome</keyword>